<keyword evidence="1 2" id="KW-0808">Transferase</keyword>
<dbReference type="GO" id="GO:0016740">
    <property type="term" value="F:transferase activity"/>
    <property type="evidence" value="ECO:0007669"/>
    <property type="project" value="UniProtKB-KW"/>
</dbReference>
<dbReference type="InterPro" id="IPR050483">
    <property type="entry name" value="CoA-transferase_III_domain"/>
</dbReference>
<dbReference type="Proteomes" id="UP001589536">
    <property type="component" value="Unassembled WGS sequence"/>
</dbReference>
<protein>
    <submittedName>
        <fullName evidence="2">CaiB/BaiF CoA transferase family protein</fullName>
    </submittedName>
</protein>
<dbReference type="InterPro" id="IPR044855">
    <property type="entry name" value="CoA-Trfase_III_dom3_sf"/>
</dbReference>
<gene>
    <name evidence="2" type="ORF">ACFFPI_01060</name>
</gene>
<dbReference type="PANTHER" id="PTHR48207:SF3">
    <property type="entry name" value="SUCCINATE--HYDROXYMETHYLGLUTARATE COA-TRANSFERASE"/>
    <property type="match status" value="1"/>
</dbReference>
<comment type="caution">
    <text evidence="2">The sequence shown here is derived from an EMBL/GenBank/DDBJ whole genome shotgun (WGS) entry which is preliminary data.</text>
</comment>
<dbReference type="SUPFAM" id="SSF89796">
    <property type="entry name" value="CoA-transferase family III (CaiB/BaiF)"/>
    <property type="match status" value="1"/>
</dbReference>
<sequence length="416" mass="44853">MTISDRPLKGIRVLDFTHAAAGPYATMMLADLGAEVIKIEKPGRGDGARHMGKPMLGPVESDYYVALNRNKRGVALDLRTEEGRAVALELAEKSDIVIQNFRPGVMERLGLGYEQIRERRPGIIYSSISAFGTTGPLSSRPANDIIMQAVSGLMGITGEVGGGPVRVGAPLSDYGTGLFSLIGILTALYARDQHPEGQHIEVAMLDSSIALMANYIPGVAGLGETIPRSGRTHAQIVPYQAFECSDGAYVMVGAFTNGFWKRLCIALDRPEWPADERFLTNADRLRHRNIIVPMIEEIFRGRAREEWLDILNEADVPASPVLELHEAIVSEQAQANQVIQDVGTPEQPVPTVRFPVRSTSWPLAESNTPPRIGQDSQEVLSRVLGKNTEEIAALLASGAVASSDGIPAMAASGAKP</sequence>
<proteinExistence type="predicted"/>
<dbReference type="PANTHER" id="PTHR48207">
    <property type="entry name" value="SUCCINATE--HYDROXYMETHYLGLUTARATE COA-TRANSFERASE"/>
    <property type="match status" value="1"/>
</dbReference>
<keyword evidence="3" id="KW-1185">Reference proteome</keyword>
<organism evidence="2 3">
    <name type="scientific">Arthrobacter methylotrophus</name>
    <dbReference type="NCBI Taxonomy" id="121291"/>
    <lineage>
        <taxon>Bacteria</taxon>
        <taxon>Bacillati</taxon>
        <taxon>Actinomycetota</taxon>
        <taxon>Actinomycetes</taxon>
        <taxon>Micrococcales</taxon>
        <taxon>Micrococcaceae</taxon>
        <taxon>Arthrobacter</taxon>
    </lineage>
</organism>
<evidence type="ECO:0000313" key="3">
    <source>
        <dbReference type="Proteomes" id="UP001589536"/>
    </source>
</evidence>
<dbReference type="RefSeq" id="WP_345049628.1">
    <property type="nucleotide sequence ID" value="NZ_BAABED010000001.1"/>
</dbReference>
<reference evidence="2 3" key="1">
    <citation type="submission" date="2024-09" db="EMBL/GenBank/DDBJ databases">
        <authorList>
            <person name="Sun Q."/>
            <person name="Mori K."/>
        </authorList>
    </citation>
    <scope>NUCLEOTIDE SEQUENCE [LARGE SCALE GENOMIC DNA]</scope>
    <source>
        <strain evidence="2 3">JCM 13519</strain>
    </source>
</reference>
<dbReference type="Pfam" id="PF02515">
    <property type="entry name" value="CoA_transf_3"/>
    <property type="match status" value="1"/>
</dbReference>
<dbReference type="InterPro" id="IPR003673">
    <property type="entry name" value="CoA-Trfase_fam_III"/>
</dbReference>
<name>A0ABV5UJP1_9MICC</name>
<dbReference type="InterPro" id="IPR023606">
    <property type="entry name" value="CoA-Trfase_III_dom_1_sf"/>
</dbReference>
<evidence type="ECO:0000313" key="2">
    <source>
        <dbReference type="EMBL" id="MFB9712746.1"/>
    </source>
</evidence>
<dbReference type="Gene3D" id="3.40.50.10540">
    <property type="entry name" value="Crotonobetainyl-coa:carnitine coa-transferase, domain 1"/>
    <property type="match status" value="1"/>
</dbReference>
<dbReference type="EMBL" id="JBHMBH010000006">
    <property type="protein sequence ID" value="MFB9712746.1"/>
    <property type="molecule type" value="Genomic_DNA"/>
</dbReference>
<dbReference type="Gene3D" id="3.30.1540.10">
    <property type="entry name" value="formyl-coa transferase, domain 3"/>
    <property type="match status" value="1"/>
</dbReference>
<evidence type="ECO:0000256" key="1">
    <source>
        <dbReference type="ARBA" id="ARBA00022679"/>
    </source>
</evidence>
<accession>A0ABV5UJP1</accession>